<sequence length="135" mass="15599">YAEGGDLRFYLEKHFNELDFEKQLWFARSIAKGLAYLHSKQILHGDLHDKNIVISHGNAKIIDFGNSMHTNDQKNVTLFGHFPFVAPELIKDLNNIEYTYKSDIYSLGVILWELTSGHEPFKYSKLSPQDLISKI</sequence>
<accession>A0ACA9SSY5</accession>
<protein>
    <submittedName>
        <fullName evidence="1">32737_t:CDS:1</fullName>
    </submittedName>
</protein>
<gene>
    <name evidence="1" type="ORF">RPERSI_LOCUS34154</name>
</gene>
<organism evidence="1 2">
    <name type="scientific">Racocetra persica</name>
    <dbReference type="NCBI Taxonomy" id="160502"/>
    <lineage>
        <taxon>Eukaryota</taxon>
        <taxon>Fungi</taxon>
        <taxon>Fungi incertae sedis</taxon>
        <taxon>Mucoromycota</taxon>
        <taxon>Glomeromycotina</taxon>
        <taxon>Glomeromycetes</taxon>
        <taxon>Diversisporales</taxon>
        <taxon>Gigasporaceae</taxon>
        <taxon>Racocetra</taxon>
    </lineage>
</organism>
<feature type="non-terminal residue" evidence="1">
    <location>
        <position position="135"/>
    </location>
</feature>
<comment type="caution">
    <text evidence="1">The sequence shown here is derived from an EMBL/GenBank/DDBJ whole genome shotgun (WGS) entry which is preliminary data.</text>
</comment>
<feature type="non-terminal residue" evidence="1">
    <location>
        <position position="1"/>
    </location>
</feature>
<keyword evidence="2" id="KW-1185">Reference proteome</keyword>
<dbReference type="EMBL" id="CAJVQC010151343">
    <property type="protein sequence ID" value="CAG8846457.1"/>
    <property type="molecule type" value="Genomic_DNA"/>
</dbReference>
<proteinExistence type="predicted"/>
<evidence type="ECO:0000313" key="2">
    <source>
        <dbReference type="Proteomes" id="UP000789920"/>
    </source>
</evidence>
<dbReference type="Proteomes" id="UP000789920">
    <property type="component" value="Unassembled WGS sequence"/>
</dbReference>
<evidence type="ECO:0000313" key="1">
    <source>
        <dbReference type="EMBL" id="CAG8846457.1"/>
    </source>
</evidence>
<reference evidence="1" key="1">
    <citation type="submission" date="2021-06" db="EMBL/GenBank/DDBJ databases">
        <authorList>
            <person name="Kallberg Y."/>
            <person name="Tangrot J."/>
            <person name="Rosling A."/>
        </authorList>
    </citation>
    <scope>NUCLEOTIDE SEQUENCE</scope>
    <source>
        <strain evidence="1">MA461A</strain>
    </source>
</reference>
<name>A0ACA9SSY5_9GLOM</name>